<proteinExistence type="inferred from homology"/>
<name>A0ABZ1IMP9_9PSEU</name>
<evidence type="ECO:0000256" key="3">
    <source>
        <dbReference type="ARBA" id="ARBA00023027"/>
    </source>
</evidence>
<dbReference type="Proteomes" id="UP001330812">
    <property type="component" value="Chromosome"/>
</dbReference>
<dbReference type="InterPro" id="IPR016161">
    <property type="entry name" value="Ald_DH/histidinol_DH"/>
</dbReference>
<protein>
    <submittedName>
        <fullName evidence="5">Aldehyde dehydrogenase family protein</fullName>
    </submittedName>
</protein>
<organism evidence="5 6">
    <name type="scientific">Amycolatopsis rhabdoformis</name>
    <dbReference type="NCBI Taxonomy" id="1448059"/>
    <lineage>
        <taxon>Bacteria</taxon>
        <taxon>Bacillati</taxon>
        <taxon>Actinomycetota</taxon>
        <taxon>Actinomycetes</taxon>
        <taxon>Pseudonocardiales</taxon>
        <taxon>Pseudonocardiaceae</taxon>
        <taxon>Amycolatopsis</taxon>
    </lineage>
</organism>
<dbReference type="Gene3D" id="3.40.605.10">
    <property type="entry name" value="Aldehyde Dehydrogenase, Chain A, domain 1"/>
    <property type="match status" value="1"/>
</dbReference>
<keyword evidence="6" id="KW-1185">Reference proteome</keyword>
<dbReference type="SUPFAM" id="SSF53720">
    <property type="entry name" value="ALDH-like"/>
    <property type="match status" value="1"/>
</dbReference>
<keyword evidence="2" id="KW-0560">Oxidoreductase</keyword>
<dbReference type="PANTHER" id="PTHR42986">
    <property type="entry name" value="BENZALDEHYDE DEHYDROGENASE YFMT"/>
    <property type="match status" value="1"/>
</dbReference>
<dbReference type="InterPro" id="IPR015590">
    <property type="entry name" value="Aldehyde_DH_dom"/>
</dbReference>
<keyword evidence="3" id="KW-0520">NAD</keyword>
<dbReference type="InterPro" id="IPR016162">
    <property type="entry name" value="Ald_DH_N"/>
</dbReference>
<dbReference type="RefSeq" id="WP_326837513.1">
    <property type="nucleotide sequence ID" value="NZ_CP142149.1"/>
</dbReference>
<dbReference type="PROSITE" id="PS00070">
    <property type="entry name" value="ALDEHYDE_DEHYDR_CYS"/>
    <property type="match status" value="1"/>
</dbReference>
<feature type="domain" description="Aldehyde dehydrogenase" evidence="4">
    <location>
        <begin position="13"/>
        <end position="465"/>
    </location>
</feature>
<comment type="similarity">
    <text evidence="1">Belongs to the aldehyde dehydrogenase family.</text>
</comment>
<evidence type="ECO:0000313" key="6">
    <source>
        <dbReference type="Proteomes" id="UP001330812"/>
    </source>
</evidence>
<evidence type="ECO:0000313" key="5">
    <source>
        <dbReference type="EMBL" id="WSE34705.1"/>
    </source>
</evidence>
<sequence length="484" mass="52306">MPETHRHFIGGQWRPASDGSTFDVLNPFDGKVYAHAAAGTKADAAEAVTAAEEAFPAWAALAPREKQKMFLRAADIIDRRHDELAAILAEETGSSIYFAQFQQNVVTSVLRQAANWVFDTKGEVLQGEHPGTFSMGVRKPLGVVAAFTPWNGANVLVWRSVAQTIAAGNTIVVKPSEEAPISAGLVVAQVAEEAGFPPGVINVVTHAPGAAGPIADEFFERPEVRCLYFIGSVRTGRMLAERAGRTLKRSVMELGGYNPLVILADTDLDYAVRVATYSAFFHQGQICMCARKVLVERPLYEQFVQQLAERAKALPQGDPRDAATVIGPLINDHAVTVMQDRIDDAVAKGAKIVTGGRHHGRIFEPTILVDVPDDAIASYEETFGPLLVIQPVDSADEAVEVVNRSLYGLTASVLSADTYRGFEIANRLKSGMVHVNGPTVADEITAPIGGVRDSGWGRHGTHAREDLTDLVWIEVRNDEVDLPV</sequence>
<reference evidence="5 6" key="1">
    <citation type="journal article" date="2015" name="Int. J. Syst. Evol. Microbiol.">
        <title>Amycolatopsis rhabdoformis sp. nov., an actinomycete isolated from a tropical forest soil.</title>
        <authorList>
            <person name="Souza W.R."/>
            <person name="Silva R.E."/>
            <person name="Goodfellow M."/>
            <person name="Busarakam K."/>
            <person name="Figueiro F.S."/>
            <person name="Ferreira D."/>
            <person name="Rodrigues-Filho E."/>
            <person name="Moraes L.A.B."/>
            <person name="Zucchi T.D."/>
        </authorList>
    </citation>
    <scope>NUCLEOTIDE SEQUENCE [LARGE SCALE GENOMIC DNA]</scope>
    <source>
        <strain evidence="5 6">NCIMB 14900</strain>
    </source>
</reference>
<evidence type="ECO:0000259" key="4">
    <source>
        <dbReference type="Pfam" id="PF00171"/>
    </source>
</evidence>
<dbReference type="Gene3D" id="3.40.309.10">
    <property type="entry name" value="Aldehyde Dehydrogenase, Chain A, domain 2"/>
    <property type="match status" value="1"/>
</dbReference>
<dbReference type="InterPro" id="IPR016163">
    <property type="entry name" value="Ald_DH_C"/>
</dbReference>
<dbReference type="Pfam" id="PF00171">
    <property type="entry name" value="Aldedh"/>
    <property type="match status" value="1"/>
</dbReference>
<accession>A0ABZ1IMP9</accession>
<dbReference type="InterPro" id="IPR016160">
    <property type="entry name" value="Ald_DH_CS_CYS"/>
</dbReference>
<evidence type="ECO:0000256" key="2">
    <source>
        <dbReference type="ARBA" id="ARBA00023002"/>
    </source>
</evidence>
<gene>
    <name evidence="5" type="ORF">VSH64_21925</name>
</gene>
<evidence type="ECO:0000256" key="1">
    <source>
        <dbReference type="ARBA" id="ARBA00009986"/>
    </source>
</evidence>
<dbReference type="EMBL" id="CP142149">
    <property type="protein sequence ID" value="WSE34705.1"/>
    <property type="molecule type" value="Genomic_DNA"/>
</dbReference>
<dbReference type="PANTHER" id="PTHR42986:SF1">
    <property type="entry name" value="BENZALDEHYDE DEHYDROGENASE YFMT"/>
    <property type="match status" value="1"/>
</dbReference>